<dbReference type="InterPro" id="IPR014001">
    <property type="entry name" value="Helicase_ATP-bd"/>
</dbReference>
<evidence type="ECO:0000313" key="15">
    <source>
        <dbReference type="EMBL" id="SFL98223.1"/>
    </source>
</evidence>
<dbReference type="GO" id="GO:0016787">
    <property type="term" value="F:hydrolase activity"/>
    <property type="evidence" value="ECO:0007669"/>
    <property type="project" value="UniProtKB-KW"/>
</dbReference>
<gene>
    <name evidence="15" type="ORF">SAMN02983006_02504</name>
</gene>
<evidence type="ECO:0000256" key="1">
    <source>
        <dbReference type="ARBA" id="ARBA00012552"/>
    </source>
</evidence>
<dbReference type="InterPro" id="IPR005580">
    <property type="entry name" value="DbpA/CsdA_RNA-bd_dom"/>
</dbReference>
<keyword evidence="5 15" id="KW-0347">Helicase</keyword>
<dbReference type="Proteomes" id="UP000199006">
    <property type="component" value="Unassembled WGS sequence"/>
</dbReference>
<dbReference type="EMBL" id="FOTI01000048">
    <property type="protein sequence ID" value="SFL98223.1"/>
    <property type="molecule type" value="Genomic_DNA"/>
</dbReference>
<dbReference type="EC" id="3.6.4.13" evidence="1"/>
<dbReference type="SUPFAM" id="SSF52540">
    <property type="entry name" value="P-loop containing nucleoside triphosphate hydrolases"/>
    <property type="match status" value="1"/>
</dbReference>
<name>A0A1I4M540_9FIRM</name>
<dbReference type="GO" id="GO:0033592">
    <property type="term" value="F:RNA strand annealing activity"/>
    <property type="evidence" value="ECO:0007669"/>
    <property type="project" value="TreeGrafter"/>
</dbReference>
<dbReference type="Gene3D" id="3.40.50.300">
    <property type="entry name" value="P-loop containing nucleotide triphosphate hydrolases"/>
    <property type="match status" value="2"/>
</dbReference>
<dbReference type="PANTHER" id="PTHR47963">
    <property type="entry name" value="DEAD-BOX ATP-DEPENDENT RNA HELICASE 47, MITOCHONDRIAL"/>
    <property type="match status" value="1"/>
</dbReference>
<dbReference type="RefSeq" id="WP_089862513.1">
    <property type="nucleotide sequence ID" value="NZ_FOTI01000048.1"/>
</dbReference>
<evidence type="ECO:0000256" key="10">
    <source>
        <dbReference type="ARBA" id="ARBA00067932"/>
    </source>
</evidence>
<feature type="short sequence motif" description="Q motif" evidence="11">
    <location>
        <begin position="4"/>
        <end position="32"/>
    </location>
</feature>
<evidence type="ECO:0000259" key="12">
    <source>
        <dbReference type="PROSITE" id="PS51192"/>
    </source>
</evidence>
<evidence type="ECO:0000259" key="14">
    <source>
        <dbReference type="PROSITE" id="PS51195"/>
    </source>
</evidence>
<dbReference type="InterPro" id="IPR011545">
    <property type="entry name" value="DEAD/DEAH_box_helicase_dom"/>
</dbReference>
<dbReference type="PROSITE" id="PS51192">
    <property type="entry name" value="HELICASE_ATP_BIND_1"/>
    <property type="match status" value="1"/>
</dbReference>
<dbReference type="CDD" id="cd12252">
    <property type="entry name" value="RRM_DbpA"/>
    <property type="match status" value="1"/>
</dbReference>
<dbReference type="InterPro" id="IPR044742">
    <property type="entry name" value="DEAD/DEAH_RhlB"/>
</dbReference>
<dbReference type="InterPro" id="IPR050547">
    <property type="entry name" value="DEAD_box_RNA_helicases"/>
</dbReference>
<keyword evidence="3" id="KW-0547">Nucleotide-binding</keyword>
<dbReference type="InterPro" id="IPR014014">
    <property type="entry name" value="RNA_helicase_DEAD_Q_motif"/>
</dbReference>
<dbReference type="GO" id="GO:0003724">
    <property type="term" value="F:RNA helicase activity"/>
    <property type="evidence" value="ECO:0007669"/>
    <property type="project" value="UniProtKB-EC"/>
</dbReference>
<dbReference type="PROSITE" id="PS51195">
    <property type="entry name" value="Q_MOTIF"/>
    <property type="match status" value="1"/>
</dbReference>
<dbReference type="InterPro" id="IPR057325">
    <property type="entry name" value="DeaD_dimer"/>
</dbReference>
<organism evidence="15 16">
    <name type="scientific">Halanaerobium salsuginis</name>
    <dbReference type="NCBI Taxonomy" id="29563"/>
    <lineage>
        <taxon>Bacteria</taxon>
        <taxon>Bacillati</taxon>
        <taxon>Bacillota</taxon>
        <taxon>Clostridia</taxon>
        <taxon>Halanaerobiales</taxon>
        <taxon>Halanaerobiaceae</taxon>
        <taxon>Halanaerobium</taxon>
    </lineage>
</organism>
<dbReference type="CDD" id="cd00268">
    <property type="entry name" value="DEADc"/>
    <property type="match status" value="1"/>
</dbReference>
<keyword evidence="2" id="KW-0963">Cytoplasm</keyword>
<sequence length="527" mass="59619">MQKIKFNELDVSKEILQAVEEMGFEETTPIQAKAIPAILNGEDIVGQAQTGTGKTAAFGIPLLESVDDSDNNVQTIILCPTRELAIQVAEELKQLAKYKNRLYTLPVYGGQSINRQIRALKKGVQIVIGTPGRVMDHIRRGTLKLNKVNYFVLDEADVMLDMGFIDDIESILRDIPDQRQTLFFSATIPRQIKRLSKKYQKKSNFVKVAHENLTVPSIEQLYYEIRRNDKLKALSRLLDYTNPELAIVFCNTRRMVDDLNIKLQARGYLSDAIHGGLNQNQRDQVMNKFRKGIIEVLVATDVAARGIDVDNVEAVFNYDLPQDTDYYVHRIGRTGRAGKSGQAHNFVVGKDIYKLRDIQKYTKSKIKRSEIPTQDDIQQAQFDKFSEELSDYMDSNNLRKYIELIEDLIDERYSAIEIAAALMKKSFERENEAEANNEASFGDTGAEPGMVRLFINIGKKDRVSPRHIVGAIAGETGMSGSLIGAIDIYDNFTFVEVPREKGHEVLQIMKDNYIKGNKINIEAARAK</sequence>
<dbReference type="PANTHER" id="PTHR47963:SF8">
    <property type="entry name" value="ATP-DEPENDENT RNA HELICASE DEAD"/>
    <property type="match status" value="1"/>
</dbReference>
<keyword evidence="7" id="KW-0346">Stress response</keyword>
<dbReference type="AlphaFoldDB" id="A0A1I4M540"/>
<evidence type="ECO:0000256" key="2">
    <source>
        <dbReference type="ARBA" id="ARBA00022490"/>
    </source>
</evidence>
<accession>A0A1I4M540</accession>
<evidence type="ECO:0000256" key="7">
    <source>
        <dbReference type="ARBA" id="ARBA00023016"/>
    </source>
</evidence>
<dbReference type="OrthoDB" id="9805696at2"/>
<dbReference type="GO" id="GO:0005524">
    <property type="term" value="F:ATP binding"/>
    <property type="evidence" value="ECO:0007669"/>
    <property type="project" value="UniProtKB-KW"/>
</dbReference>
<evidence type="ECO:0000256" key="4">
    <source>
        <dbReference type="ARBA" id="ARBA00022801"/>
    </source>
</evidence>
<keyword evidence="4" id="KW-0378">Hydrolase</keyword>
<dbReference type="STRING" id="29563.SAMN02983006_02504"/>
<dbReference type="SMART" id="SM00490">
    <property type="entry name" value="HELICc"/>
    <property type="match status" value="1"/>
</dbReference>
<keyword evidence="16" id="KW-1185">Reference proteome</keyword>
<dbReference type="GO" id="GO:0005829">
    <property type="term" value="C:cytosol"/>
    <property type="evidence" value="ECO:0007669"/>
    <property type="project" value="TreeGrafter"/>
</dbReference>
<feature type="domain" description="DEAD-box RNA helicase Q" evidence="14">
    <location>
        <begin position="4"/>
        <end position="32"/>
    </location>
</feature>
<evidence type="ECO:0000256" key="11">
    <source>
        <dbReference type="PROSITE-ProRule" id="PRU00552"/>
    </source>
</evidence>
<dbReference type="InterPro" id="IPR012677">
    <property type="entry name" value="Nucleotide-bd_a/b_plait_sf"/>
</dbReference>
<evidence type="ECO:0000256" key="8">
    <source>
        <dbReference type="ARBA" id="ARBA00038437"/>
    </source>
</evidence>
<evidence type="ECO:0000256" key="5">
    <source>
        <dbReference type="ARBA" id="ARBA00022806"/>
    </source>
</evidence>
<dbReference type="InterPro" id="IPR001650">
    <property type="entry name" value="Helicase_C-like"/>
</dbReference>
<dbReference type="Pfam" id="PF00271">
    <property type="entry name" value="Helicase_C"/>
    <property type="match status" value="1"/>
</dbReference>
<reference evidence="15 16" key="1">
    <citation type="submission" date="2016-10" db="EMBL/GenBank/DDBJ databases">
        <authorList>
            <person name="de Groot N.N."/>
        </authorList>
    </citation>
    <scope>NUCLEOTIDE SEQUENCE [LARGE SCALE GENOMIC DNA]</scope>
    <source>
        <strain evidence="15 16">ATCC 51327</strain>
    </source>
</reference>
<comment type="similarity">
    <text evidence="8">Belongs to the DEAD box helicase family.</text>
</comment>
<dbReference type="Pfam" id="PF03880">
    <property type="entry name" value="DbpA"/>
    <property type="match status" value="1"/>
</dbReference>
<evidence type="ECO:0000256" key="3">
    <source>
        <dbReference type="ARBA" id="ARBA00022741"/>
    </source>
</evidence>
<dbReference type="CDD" id="cd18787">
    <property type="entry name" value="SF2_C_DEAD"/>
    <property type="match status" value="1"/>
</dbReference>
<evidence type="ECO:0000256" key="6">
    <source>
        <dbReference type="ARBA" id="ARBA00022840"/>
    </source>
</evidence>
<keyword evidence="6" id="KW-0067">ATP-binding</keyword>
<dbReference type="Pfam" id="PF25399">
    <property type="entry name" value="DeaD_dimer"/>
    <property type="match status" value="1"/>
</dbReference>
<feature type="domain" description="Helicase ATP-binding" evidence="12">
    <location>
        <begin position="35"/>
        <end position="206"/>
    </location>
</feature>
<dbReference type="SMART" id="SM00487">
    <property type="entry name" value="DEXDc"/>
    <property type="match status" value="1"/>
</dbReference>
<evidence type="ECO:0000313" key="16">
    <source>
        <dbReference type="Proteomes" id="UP000199006"/>
    </source>
</evidence>
<evidence type="ECO:0000259" key="13">
    <source>
        <dbReference type="PROSITE" id="PS51194"/>
    </source>
</evidence>
<comment type="catalytic activity">
    <reaction evidence="9">
        <text>ATP + H2O = ADP + phosphate + H(+)</text>
        <dbReference type="Rhea" id="RHEA:13065"/>
        <dbReference type="ChEBI" id="CHEBI:15377"/>
        <dbReference type="ChEBI" id="CHEBI:15378"/>
        <dbReference type="ChEBI" id="CHEBI:30616"/>
        <dbReference type="ChEBI" id="CHEBI:43474"/>
        <dbReference type="ChEBI" id="CHEBI:456216"/>
        <dbReference type="EC" id="3.6.4.13"/>
    </reaction>
</comment>
<dbReference type="GO" id="GO:0005840">
    <property type="term" value="C:ribosome"/>
    <property type="evidence" value="ECO:0007669"/>
    <property type="project" value="TreeGrafter"/>
</dbReference>
<proteinExistence type="inferred from homology"/>
<dbReference type="InterPro" id="IPR027417">
    <property type="entry name" value="P-loop_NTPase"/>
</dbReference>
<dbReference type="GO" id="GO:0009409">
    <property type="term" value="P:response to cold"/>
    <property type="evidence" value="ECO:0007669"/>
    <property type="project" value="TreeGrafter"/>
</dbReference>
<dbReference type="PROSITE" id="PS51194">
    <property type="entry name" value="HELICASE_CTER"/>
    <property type="match status" value="1"/>
</dbReference>
<dbReference type="Gene3D" id="3.30.70.330">
    <property type="match status" value="1"/>
</dbReference>
<evidence type="ECO:0000256" key="9">
    <source>
        <dbReference type="ARBA" id="ARBA00047984"/>
    </source>
</evidence>
<feature type="domain" description="Helicase C-terminal" evidence="13">
    <location>
        <begin position="217"/>
        <end position="377"/>
    </location>
</feature>
<dbReference type="FunFam" id="3.40.50.300:FF:000108">
    <property type="entry name" value="ATP-dependent RNA helicase RhlE"/>
    <property type="match status" value="1"/>
</dbReference>
<dbReference type="Pfam" id="PF00270">
    <property type="entry name" value="DEAD"/>
    <property type="match status" value="1"/>
</dbReference>
<protein>
    <recommendedName>
        <fullName evidence="10">ATP-dependent RNA helicase CshA</fullName>
        <ecNumber evidence="1">3.6.4.13</ecNumber>
    </recommendedName>
</protein>